<evidence type="ECO:0000313" key="14">
    <source>
        <dbReference type="Proteomes" id="UP000298566"/>
    </source>
</evidence>
<sequence length="210" mass="24098">MRTRKKKSYFINIIRYLDNARKYKVIYPPKNEVFNAFLLTKFSDIKVVVIGQDPYFRPGQAHGLAFSVRKNTNIPPSLANIHKELINDMGIPFLFKHGCLESWARQGVLLLNSILTVESGKPGSHSKLGWEIFTSQVINIISKYHSGIVFLLWGSYAKKKVNNISRHHVLLASHPSPLSSYKGFFGCRHFSKTNILLKDQNKATINWFYD</sequence>
<keyword evidence="9" id="KW-0963">Cytoplasm</keyword>
<feature type="domain" description="Uracil-DNA glycosylase-like" evidence="12">
    <location>
        <begin position="38"/>
        <end position="197"/>
    </location>
</feature>
<evidence type="ECO:0000313" key="13">
    <source>
        <dbReference type="EMBL" id="QCI23209.1"/>
    </source>
</evidence>
<dbReference type="OrthoDB" id="9804372at2"/>
<dbReference type="EC" id="3.2.2.27" evidence="4 9"/>
<dbReference type="SMART" id="SM00987">
    <property type="entry name" value="UreE_C"/>
    <property type="match status" value="1"/>
</dbReference>
<dbReference type="Pfam" id="PF03167">
    <property type="entry name" value="UDG"/>
    <property type="match status" value="1"/>
</dbReference>
<accession>A0A4D6Y2T7</accession>
<dbReference type="InterPro" id="IPR018085">
    <property type="entry name" value="Ura-DNA_Glyclase_AS"/>
</dbReference>
<dbReference type="AlphaFoldDB" id="A0A4D6Y2T7"/>
<dbReference type="InterPro" id="IPR036895">
    <property type="entry name" value="Uracil-DNA_glycosylase-like_sf"/>
</dbReference>
<evidence type="ECO:0000256" key="2">
    <source>
        <dbReference type="ARBA" id="ARBA00002631"/>
    </source>
</evidence>
<comment type="catalytic activity">
    <reaction evidence="1 9 11">
        <text>Hydrolyzes single-stranded DNA or mismatched double-stranded DNA and polynucleotides, releasing free uracil.</text>
        <dbReference type="EC" id="3.2.2.27"/>
    </reaction>
</comment>
<gene>
    <name evidence="9" type="primary">ung</name>
    <name evidence="13" type="ORF">D9V73_00875</name>
</gene>
<dbReference type="InterPro" id="IPR005122">
    <property type="entry name" value="Uracil-DNA_glycosylase-like"/>
</dbReference>
<protein>
    <recommendedName>
        <fullName evidence="5 9">Uracil-DNA glycosylase</fullName>
        <shortName evidence="9">UDG</shortName>
        <ecNumber evidence="4 9">3.2.2.27</ecNumber>
    </recommendedName>
</protein>
<dbReference type="Gene3D" id="3.40.470.10">
    <property type="entry name" value="Uracil-DNA glycosylase-like domain"/>
    <property type="match status" value="1"/>
</dbReference>
<keyword evidence="8 9" id="KW-0234">DNA repair</keyword>
<evidence type="ECO:0000256" key="11">
    <source>
        <dbReference type="RuleBase" id="RU003780"/>
    </source>
</evidence>
<feature type="active site" description="Proton acceptor" evidence="9 10">
    <location>
        <position position="53"/>
    </location>
</feature>
<dbReference type="PANTHER" id="PTHR11264">
    <property type="entry name" value="URACIL-DNA GLYCOSYLASE"/>
    <property type="match status" value="1"/>
</dbReference>
<evidence type="ECO:0000256" key="6">
    <source>
        <dbReference type="ARBA" id="ARBA00022763"/>
    </source>
</evidence>
<comment type="subcellular location">
    <subcellularLocation>
        <location evidence="9">Cytoplasm</location>
    </subcellularLocation>
</comment>
<evidence type="ECO:0000256" key="1">
    <source>
        <dbReference type="ARBA" id="ARBA00001400"/>
    </source>
</evidence>
<keyword evidence="13" id="KW-0326">Glycosidase</keyword>
<comment type="similarity">
    <text evidence="3 9 11">Belongs to the uracil-DNA glycosylase (UDG) superfamily. UNG family.</text>
</comment>
<evidence type="ECO:0000256" key="3">
    <source>
        <dbReference type="ARBA" id="ARBA00008184"/>
    </source>
</evidence>
<keyword evidence="7 9" id="KW-0378">Hydrolase</keyword>
<evidence type="ECO:0000256" key="10">
    <source>
        <dbReference type="PROSITE-ProRule" id="PRU10072"/>
    </source>
</evidence>
<dbReference type="PANTHER" id="PTHR11264:SF0">
    <property type="entry name" value="URACIL-DNA GLYCOSYLASE"/>
    <property type="match status" value="1"/>
</dbReference>
<dbReference type="GO" id="GO:0004844">
    <property type="term" value="F:uracil DNA N-glycosylase activity"/>
    <property type="evidence" value="ECO:0007669"/>
    <property type="project" value="UniProtKB-UniRule"/>
</dbReference>
<keyword evidence="6 9" id="KW-0227">DNA damage</keyword>
<reference evidence="13 14" key="1">
    <citation type="submission" date="2018-10" db="EMBL/GenBank/DDBJ databases">
        <title>Comparative functional genomics of the obligate endosymbiont Buchnera aphidicola.</title>
        <authorList>
            <person name="Chong R.A."/>
        </authorList>
    </citation>
    <scope>NUCLEOTIDE SEQUENCE [LARGE SCALE GENOMIC DNA]</scope>
    <source>
        <strain evidence="13 14">Mrh</strain>
    </source>
</reference>
<dbReference type="PROSITE" id="PS00130">
    <property type="entry name" value="U_DNA_GLYCOSYLASE"/>
    <property type="match status" value="1"/>
</dbReference>
<evidence type="ECO:0000256" key="7">
    <source>
        <dbReference type="ARBA" id="ARBA00022801"/>
    </source>
</evidence>
<evidence type="ECO:0000259" key="12">
    <source>
        <dbReference type="SMART" id="SM00986"/>
    </source>
</evidence>
<dbReference type="HAMAP" id="MF_00148">
    <property type="entry name" value="UDG"/>
    <property type="match status" value="1"/>
</dbReference>
<dbReference type="NCBIfam" id="NF003592">
    <property type="entry name" value="PRK05254.1-5"/>
    <property type="match status" value="1"/>
</dbReference>
<dbReference type="CDD" id="cd10027">
    <property type="entry name" value="UDG-F1-like"/>
    <property type="match status" value="1"/>
</dbReference>
<organism evidence="13 14">
    <name type="scientific">Buchnera aphidicola subsp. Melaphis rhois</name>
    <dbReference type="NCBI Taxonomy" id="118103"/>
    <lineage>
        <taxon>Bacteria</taxon>
        <taxon>Pseudomonadati</taxon>
        <taxon>Pseudomonadota</taxon>
        <taxon>Gammaproteobacteria</taxon>
        <taxon>Enterobacterales</taxon>
        <taxon>Erwiniaceae</taxon>
        <taxon>Buchnera</taxon>
    </lineage>
</organism>
<comment type="function">
    <text evidence="2 9 11">Excises uracil residues from the DNA which can arise as a result of misincorporation of dUMP residues by DNA polymerase or due to deamination of cytosine.</text>
</comment>
<dbReference type="NCBIfam" id="NF003588">
    <property type="entry name" value="PRK05254.1-1"/>
    <property type="match status" value="1"/>
</dbReference>
<dbReference type="EMBL" id="CP033004">
    <property type="protein sequence ID" value="QCI23209.1"/>
    <property type="molecule type" value="Genomic_DNA"/>
</dbReference>
<dbReference type="GO" id="GO:0097510">
    <property type="term" value="P:base-excision repair, AP site formation via deaminated base removal"/>
    <property type="evidence" value="ECO:0007669"/>
    <property type="project" value="TreeGrafter"/>
</dbReference>
<evidence type="ECO:0000256" key="4">
    <source>
        <dbReference type="ARBA" id="ARBA00012030"/>
    </source>
</evidence>
<dbReference type="Proteomes" id="UP000298566">
    <property type="component" value="Chromosome"/>
</dbReference>
<proteinExistence type="inferred from homology"/>
<dbReference type="NCBIfam" id="NF003589">
    <property type="entry name" value="PRK05254.1-2"/>
    <property type="match status" value="1"/>
</dbReference>
<dbReference type="GO" id="GO:0005737">
    <property type="term" value="C:cytoplasm"/>
    <property type="evidence" value="ECO:0007669"/>
    <property type="project" value="UniProtKB-SubCell"/>
</dbReference>
<dbReference type="InterPro" id="IPR002043">
    <property type="entry name" value="UDG_fam1"/>
</dbReference>
<name>A0A4D6Y2T7_BUCMH</name>
<dbReference type="SMART" id="SM00986">
    <property type="entry name" value="UDG"/>
    <property type="match status" value="1"/>
</dbReference>
<evidence type="ECO:0000256" key="5">
    <source>
        <dbReference type="ARBA" id="ARBA00018429"/>
    </source>
</evidence>
<evidence type="ECO:0000256" key="8">
    <source>
        <dbReference type="ARBA" id="ARBA00023204"/>
    </source>
</evidence>
<dbReference type="NCBIfam" id="TIGR00628">
    <property type="entry name" value="ung"/>
    <property type="match status" value="1"/>
</dbReference>
<dbReference type="SUPFAM" id="SSF52141">
    <property type="entry name" value="Uracil-DNA glycosylase-like"/>
    <property type="match status" value="1"/>
</dbReference>
<evidence type="ECO:0000256" key="9">
    <source>
        <dbReference type="HAMAP-Rule" id="MF_00148"/>
    </source>
</evidence>